<name>A0ABM4CIB2_HYDVU</name>
<reference evidence="3" key="1">
    <citation type="submission" date="2025-08" db="UniProtKB">
        <authorList>
            <consortium name="RefSeq"/>
        </authorList>
    </citation>
    <scope>IDENTIFICATION</scope>
</reference>
<organism evidence="2 3">
    <name type="scientific">Hydra vulgaris</name>
    <name type="common">Hydra</name>
    <name type="synonym">Hydra attenuata</name>
    <dbReference type="NCBI Taxonomy" id="6087"/>
    <lineage>
        <taxon>Eukaryota</taxon>
        <taxon>Metazoa</taxon>
        <taxon>Cnidaria</taxon>
        <taxon>Hydrozoa</taxon>
        <taxon>Hydroidolina</taxon>
        <taxon>Anthoathecata</taxon>
        <taxon>Aplanulata</taxon>
        <taxon>Hydridae</taxon>
        <taxon>Hydra</taxon>
    </lineage>
</organism>
<dbReference type="PANTHER" id="PTHR35347:SF1">
    <property type="entry name" value="COILED-COIL DOMAIN-CONTAINING PROTEIN 175"/>
    <property type="match status" value="1"/>
</dbReference>
<dbReference type="GeneID" id="100199781"/>
<keyword evidence="2" id="KW-1185">Reference proteome</keyword>
<evidence type="ECO:0000313" key="2">
    <source>
        <dbReference type="Proteomes" id="UP001652625"/>
    </source>
</evidence>
<keyword evidence="1" id="KW-0175">Coiled coil</keyword>
<accession>A0ABM4CIB2</accession>
<sequence>MKFRAKTMASVHILSPFQEVLDKESNMTVLTKSKKQDLHMLLRKISVLLDGKDVVCALNSESIKEIIDSLKVLDTERLQLHQAVEEETIISSVLRHKVMMFPRNFQKEKQDAVLSAYLTNNETINQLKDQLKVIEESIIQMKPYLEQLKKENIFLGVKENKLKMCYDEILELLNKTLSVKASLQIKLNETYEDLQNIWEKTEEFKNACIELDDDRKAEFQEFTTKKQKLTSELNDTLKKIEDQNVLNYKKKNEVDDARDIQLSCEAEMKDKRNLIELLQENCEKLYADKLHQNIDYEKKVQEIESLTLARNSTLAAISKIKEEFQVSKDEFCNRLQSLDEQIKTAKSEQKKLLADKEKTLTLLENALSAGKKESIKAEEALKSLWSVKDDFSNQSIECAKLKRENGELQASVERILQDHIIATTLLNKEFQSLQQRLVLERKQRQILQTQHSTLSKEGEDYINEFTEYVKDAALLIDTGKDQCHKQSEEGILLCFEFKEAEKKIKEKKEELIYLKENYLKMYSHLTEKIRLKSLNTSMLLKELAEKKDEFDQAMPSYVEFQNKFSKVTIELDHLKNQLIEKKDLKKMLEVTVEKKKRVIPEMVAVQAVNIFESDISIMNTGLENMHNEKLIVKGLLAENKEKLKMQCDELKALYEKYQDKDVLMIEDLMALEKKTLNRGKSVSIICKKFGNRLTRFSDFIHNVTVCAE</sequence>
<dbReference type="RefSeq" id="XP_065661472.1">
    <property type="nucleotide sequence ID" value="XM_065805400.1"/>
</dbReference>
<gene>
    <name evidence="3" type="primary">LOC100199781</name>
</gene>
<proteinExistence type="predicted"/>
<protein>
    <submittedName>
        <fullName evidence="3">Dynein regulatory complex subunit 2 isoform X4</fullName>
    </submittedName>
</protein>
<evidence type="ECO:0000256" key="1">
    <source>
        <dbReference type="SAM" id="Coils"/>
    </source>
</evidence>
<evidence type="ECO:0000313" key="3">
    <source>
        <dbReference type="RefSeq" id="XP_065661472.1"/>
    </source>
</evidence>
<feature type="coiled-coil region" evidence="1">
    <location>
        <begin position="328"/>
        <end position="366"/>
    </location>
</feature>
<dbReference type="InterPro" id="IPR038834">
    <property type="entry name" value="CCDC175"/>
</dbReference>
<dbReference type="PANTHER" id="PTHR35347">
    <property type="entry name" value="COILED-COIL DOMAIN-CONTAINING PROTEIN 175"/>
    <property type="match status" value="1"/>
</dbReference>
<dbReference type="Proteomes" id="UP001652625">
    <property type="component" value="Chromosome 09"/>
</dbReference>